<evidence type="ECO:0000259" key="2">
    <source>
        <dbReference type="SMART" id="SM00858"/>
    </source>
</evidence>
<sequence length="92" mass="9978">MHKFLIHKKGDHVGVATSGIEAGEKVIGVFMDDETTIEVVSNGAIPLGHKIAIENVEAKGSVIEYGLPIGYTPEGLQVGDYVHTHNIKTLRW</sequence>
<keyword evidence="4" id="KW-1185">Reference proteome</keyword>
<keyword evidence="3" id="KW-0378">Hydrolase</keyword>
<protein>
    <submittedName>
        <fullName evidence="3">UxaA family hydrolase</fullName>
    </submittedName>
</protein>
<dbReference type="GO" id="GO:0016787">
    <property type="term" value="F:hydrolase activity"/>
    <property type="evidence" value="ECO:0007669"/>
    <property type="project" value="UniProtKB-KW"/>
</dbReference>
<accession>A0ABU5ZKH2</accession>
<name>A0ABU5ZKH2_9BACL</name>
<dbReference type="Proteomes" id="UP001310386">
    <property type="component" value="Unassembled WGS sequence"/>
</dbReference>
<evidence type="ECO:0000313" key="4">
    <source>
        <dbReference type="Proteomes" id="UP001310386"/>
    </source>
</evidence>
<dbReference type="RefSeq" id="WP_371753929.1">
    <property type="nucleotide sequence ID" value="NZ_JAYJLD010000010.1"/>
</dbReference>
<comment type="caution">
    <text evidence="3">The sequence shown here is derived from an EMBL/GenBank/DDBJ whole genome shotgun (WGS) entry which is preliminary data.</text>
</comment>
<organism evidence="3 4">
    <name type="scientific">Ferviditalea candida</name>
    <dbReference type="NCBI Taxonomy" id="3108399"/>
    <lineage>
        <taxon>Bacteria</taxon>
        <taxon>Bacillati</taxon>
        <taxon>Bacillota</taxon>
        <taxon>Bacilli</taxon>
        <taxon>Bacillales</taxon>
        <taxon>Paenibacillaceae</taxon>
        <taxon>Ferviditalea</taxon>
    </lineage>
</organism>
<dbReference type="EMBL" id="JAYJLD010000010">
    <property type="protein sequence ID" value="MEB3101811.1"/>
    <property type="molecule type" value="Genomic_DNA"/>
</dbReference>
<gene>
    <name evidence="3" type="ORF">VF724_09055</name>
</gene>
<dbReference type="SMART" id="SM00858">
    <property type="entry name" value="SAF"/>
    <property type="match status" value="1"/>
</dbReference>
<reference evidence="3" key="1">
    <citation type="submission" date="2023-12" db="EMBL/GenBank/DDBJ databases">
        <title>Fervidustalea candida gen. nov., sp. nov., a novel member of the family Paenibacillaceae isolated from a geothermal area.</title>
        <authorList>
            <person name="Li W.-J."/>
            <person name="Jiao J.-Y."/>
            <person name="Chen Y."/>
        </authorList>
    </citation>
    <scope>NUCLEOTIDE SEQUENCE</scope>
    <source>
        <strain evidence="3">SYSU GA230002</strain>
    </source>
</reference>
<feature type="domain" description="SAF" evidence="2">
    <location>
        <begin position="11"/>
        <end position="88"/>
    </location>
</feature>
<dbReference type="Gene3D" id="2.30.130.110">
    <property type="match status" value="1"/>
</dbReference>
<dbReference type="InterPro" id="IPR044144">
    <property type="entry name" value="SAF_UxaA/GarD"/>
</dbReference>
<proteinExistence type="predicted"/>
<evidence type="ECO:0000313" key="3">
    <source>
        <dbReference type="EMBL" id="MEB3101811.1"/>
    </source>
</evidence>
<evidence type="ECO:0000256" key="1">
    <source>
        <dbReference type="ARBA" id="ARBA00023239"/>
    </source>
</evidence>
<dbReference type="CDD" id="cd11613">
    <property type="entry name" value="SAF_AH_GD"/>
    <property type="match status" value="1"/>
</dbReference>
<dbReference type="InterPro" id="IPR013974">
    <property type="entry name" value="SAF"/>
</dbReference>
<keyword evidence="1" id="KW-0456">Lyase</keyword>